<dbReference type="PROSITE" id="PS51722">
    <property type="entry name" value="G_TR_2"/>
    <property type="match status" value="1"/>
</dbReference>
<dbReference type="PANTHER" id="PTHR43381:SF5">
    <property type="entry name" value="TR-TYPE G DOMAIN-CONTAINING PROTEIN"/>
    <property type="match status" value="1"/>
</dbReference>
<evidence type="ECO:0000256" key="6">
    <source>
        <dbReference type="ARBA" id="ARBA00022741"/>
    </source>
</evidence>
<proteinExistence type="inferred from homology"/>
<comment type="function">
    <text evidence="9 10">One of the essential components for the initiation of protein synthesis. Protects formylmethionyl-tRNA from spontaneous hydrolysis and promotes its binding to the 30S ribosomal subunits. Also involved in the hydrolysis of GTP during the formation of the 70S ribosomal complex.</text>
</comment>
<evidence type="ECO:0000256" key="8">
    <source>
        <dbReference type="ARBA" id="ARBA00023134"/>
    </source>
</evidence>
<dbReference type="InterPro" id="IPR004161">
    <property type="entry name" value="EFTu-like_2"/>
</dbReference>
<dbReference type="CDD" id="cd03702">
    <property type="entry name" value="IF2_mtIF2_II"/>
    <property type="match status" value="1"/>
</dbReference>
<dbReference type="InterPro" id="IPR023115">
    <property type="entry name" value="TIF_IF2_dom3"/>
</dbReference>
<dbReference type="Pfam" id="PF22042">
    <property type="entry name" value="EF-G_D2"/>
    <property type="match status" value="1"/>
</dbReference>
<dbReference type="SUPFAM" id="SSF46955">
    <property type="entry name" value="Putative DNA-binding domain"/>
    <property type="match status" value="1"/>
</dbReference>
<accession>A0A2V1H3I1</accession>
<dbReference type="SUPFAM" id="SSF52540">
    <property type="entry name" value="P-loop containing nucleoside triphosphate hydrolases"/>
    <property type="match status" value="1"/>
</dbReference>
<evidence type="ECO:0000256" key="12">
    <source>
        <dbReference type="SAM" id="MobiDB-lite"/>
    </source>
</evidence>
<dbReference type="NCBIfam" id="TIGR00231">
    <property type="entry name" value="small_GTP"/>
    <property type="match status" value="1"/>
</dbReference>
<dbReference type="InterPro" id="IPR009061">
    <property type="entry name" value="DNA-bd_dom_put_sf"/>
</dbReference>
<dbReference type="Proteomes" id="UP000244906">
    <property type="component" value="Unassembled WGS sequence"/>
</dbReference>
<evidence type="ECO:0000256" key="10">
    <source>
        <dbReference type="RuleBase" id="RU000644"/>
    </source>
</evidence>
<dbReference type="InterPro" id="IPR000795">
    <property type="entry name" value="T_Tr_GTP-bd_dom"/>
</dbReference>
<dbReference type="Gene3D" id="3.40.50.300">
    <property type="entry name" value="P-loop containing nucleotide triphosphate hydrolases"/>
    <property type="match status" value="1"/>
</dbReference>
<reference evidence="14 15" key="1">
    <citation type="submission" date="2018-04" db="EMBL/GenBank/DDBJ databases">
        <title>Thalassorhabdus spongiae gen. nov., sp. nov., isolated from a marine sponge in South-West Iceland.</title>
        <authorList>
            <person name="Knobloch S."/>
            <person name="Daussin A."/>
            <person name="Johannsson R."/>
            <person name="Marteinsson V.T."/>
        </authorList>
    </citation>
    <scope>NUCLEOTIDE SEQUENCE [LARGE SCALE GENOMIC DNA]</scope>
    <source>
        <strain evidence="14 15">Hp12</strain>
    </source>
</reference>
<evidence type="ECO:0000256" key="11">
    <source>
        <dbReference type="RuleBase" id="RU000645"/>
    </source>
</evidence>
<dbReference type="OrthoDB" id="9811804at2"/>
<dbReference type="GO" id="GO:0005829">
    <property type="term" value="C:cytosol"/>
    <property type="evidence" value="ECO:0007669"/>
    <property type="project" value="TreeGrafter"/>
</dbReference>
<keyword evidence="15" id="KW-1185">Reference proteome</keyword>
<comment type="subcellular location">
    <subcellularLocation>
        <location evidence="1 9 11">Cytoplasm</location>
    </subcellularLocation>
</comment>
<keyword evidence="7 9" id="KW-0648">Protein biosynthesis</keyword>
<evidence type="ECO:0000256" key="2">
    <source>
        <dbReference type="ARBA" id="ARBA00007733"/>
    </source>
</evidence>
<dbReference type="EMBL" id="QDDL01000001">
    <property type="protein sequence ID" value="PVZ71778.1"/>
    <property type="molecule type" value="Genomic_DNA"/>
</dbReference>
<dbReference type="Pfam" id="PF03144">
    <property type="entry name" value="GTP_EFTU_D2"/>
    <property type="match status" value="1"/>
</dbReference>
<dbReference type="Pfam" id="PF04760">
    <property type="entry name" value="IF2_N"/>
    <property type="match status" value="2"/>
</dbReference>
<gene>
    <name evidence="9" type="primary">infB</name>
    <name evidence="14" type="ORF">DC094_01755</name>
</gene>
<feature type="compositionally biased region" description="Basic residues" evidence="12">
    <location>
        <begin position="286"/>
        <end position="297"/>
    </location>
</feature>
<feature type="compositionally biased region" description="Basic and acidic residues" evidence="12">
    <location>
        <begin position="122"/>
        <end position="165"/>
    </location>
</feature>
<feature type="region of interest" description="G-domain" evidence="9">
    <location>
        <begin position="400"/>
        <end position="548"/>
    </location>
</feature>
<comment type="similarity">
    <text evidence="2 9 10">Belongs to the TRAFAC class translation factor GTPase superfamily. Classic translation factor GTPase family. IF-2 subfamily.</text>
</comment>
<protein>
    <recommendedName>
        <fullName evidence="3 9">Translation initiation factor IF-2</fullName>
    </recommendedName>
</protein>
<sequence>MAEVTVKELAGTVNTPVDKLMVQLKDAGVTVNSADQRISDSEKQQLLSYLKQSHGEQTDAAPKKITLSRTKKTQLKVSGSTGGSKTVNVAVKKKRTYVSRAAAETEDQSRIAAELDAQRAAEETARKAAEDATAKVEQEKSAQKVAKEQAARLSAEKKAAQKAEAEAAALKSAEEQAARKTAETAARAEKQKATEQETARKVADKAKPQPTAGERQKPAPQDSGKAKLSNKPRQDTRNRSGGGLAEQGGEVRTTSTAKRKDVKKGGNTKSTANRRQGMAADDNSRRRGRRGGSRNRRGAQQDNEHGFTKPTAPVIHEVKIPETITVAELAQKMSVKAAEVIKHMMKLGAMATINQVIDQETATIVVEEMGHKPVSVNSNALEDDVLESIERSGDTANRAPVVTIMGHVDHGKTSLLDYIRRTRVQSGEAGGITQHIGAYHVETERGMVTFLDTPGHAAFTAMRARGANLTDIAILIVAADDGVMPQTIESVQHARAAGVPIIVAVNKVDKPEANADRVKTELSQHEVISEEWGGDTQFIEVSAKEGTGIDKLLEAIIDESELLELNAVANCPAQGVVVEARLDKGRGVVATVLVQNGTLRKGDMVLCGREYGRVRALLDENGKPVETAGPSIPVEVLGLSGAPNAGDEVTMVPNERKAKEIALFRQGKFRDVKLARQQKSKLENMFSNMQEGEVSTVNVVLKTDVQGSLEAITESLAKLSTDEVRVSVISSAVGGITETDVNLAAASNALVIGFNVRADATARRIVAEEAIELRYYSVIYHLIDEVKQAMSGMLAPEFREDIVGLAQVRSIFRSPKFGAVAGCMVLEGTVKRNERIRVLRDSVVIYEGELESLRRFKDDVNEVRNGTECGIAVKNYNDVKEGDQIEVYEQIAVQRQL</sequence>
<dbReference type="InterPro" id="IPR000178">
    <property type="entry name" value="TF_IF2_bacterial-like"/>
</dbReference>
<dbReference type="InterPro" id="IPR009000">
    <property type="entry name" value="Transl_B-barrel_sf"/>
</dbReference>
<comment type="caution">
    <text evidence="14">The sequence shown here is derived from an EMBL/GenBank/DDBJ whole genome shotgun (WGS) entry which is preliminary data.</text>
</comment>
<evidence type="ECO:0000256" key="9">
    <source>
        <dbReference type="HAMAP-Rule" id="MF_00100"/>
    </source>
</evidence>
<evidence type="ECO:0000313" key="15">
    <source>
        <dbReference type="Proteomes" id="UP000244906"/>
    </source>
</evidence>
<dbReference type="InterPro" id="IPR053905">
    <property type="entry name" value="EF-G-like_DII"/>
</dbReference>
<evidence type="ECO:0000259" key="13">
    <source>
        <dbReference type="PROSITE" id="PS51722"/>
    </source>
</evidence>
<dbReference type="InterPro" id="IPR044145">
    <property type="entry name" value="IF2_II"/>
</dbReference>
<dbReference type="HAMAP" id="MF_00100_B">
    <property type="entry name" value="IF_2_B"/>
    <property type="match status" value="1"/>
</dbReference>
<dbReference type="InterPro" id="IPR036925">
    <property type="entry name" value="TIF_IF2_dom3_sf"/>
</dbReference>
<dbReference type="GO" id="GO:0005525">
    <property type="term" value="F:GTP binding"/>
    <property type="evidence" value="ECO:0007669"/>
    <property type="project" value="UniProtKB-KW"/>
</dbReference>
<dbReference type="Gene3D" id="2.40.30.10">
    <property type="entry name" value="Translation factors"/>
    <property type="match status" value="2"/>
</dbReference>
<evidence type="ECO:0000256" key="3">
    <source>
        <dbReference type="ARBA" id="ARBA00020675"/>
    </source>
</evidence>
<dbReference type="Pfam" id="PF11987">
    <property type="entry name" value="IF-2"/>
    <property type="match status" value="1"/>
</dbReference>
<feature type="binding site" evidence="9">
    <location>
        <begin position="506"/>
        <end position="509"/>
    </location>
    <ligand>
        <name>GTP</name>
        <dbReference type="ChEBI" id="CHEBI:37565"/>
    </ligand>
</feature>
<dbReference type="InterPro" id="IPR005225">
    <property type="entry name" value="Small_GTP-bd"/>
</dbReference>
<dbReference type="PANTHER" id="PTHR43381">
    <property type="entry name" value="TRANSLATION INITIATION FACTOR IF-2-RELATED"/>
    <property type="match status" value="1"/>
</dbReference>
<evidence type="ECO:0000256" key="5">
    <source>
        <dbReference type="ARBA" id="ARBA00022540"/>
    </source>
</evidence>
<name>A0A2V1H3I1_9GAMM</name>
<feature type="region of interest" description="Disordered" evidence="12">
    <location>
        <begin position="122"/>
        <end position="312"/>
    </location>
</feature>
<dbReference type="NCBIfam" id="TIGR00487">
    <property type="entry name" value="IF-2"/>
    <property type="match status" value="1"/>
</dbReference>
<dbReference type="InterPro" id="IPR013575">
    <property type="entry name" value="IF2_assoc_dom_bac"/>
</dbReference>
<dbReference type="SUPFAM" id="SSF52156">
    <property type="entry name" value="Initiation factor IF2/eIF5b, domain 3"/>
    <property type="match status" value="1"/>
</dbReference>
<dbReference type="FunFam" id="3.40.50.300:FF:000019">
    <property type="entry name" value="Translation initiation factor IF-2"/>
    <property type="match status" value="1"/>
</dbReference>
<dbReference type="CDD" id="cd03692">
    <property type="entry name" value="mtIF2_IVc"/>
    <property type="match status" value="1"/>
</dbReference>
<dbReference type="InterPro" id="IPR015760">
    <property type="entry name" value="TIF_IF2"/>
</dbReference>
<organism evidence="14 15">
    <name type="scientific">Pelagibaculum spongiae</name>
    <dbReference type="NCBI Taxonomy" id="2080658"/>
    <lineage>
        <taxon>Bacteria</taxon>
        <taxon>Pseudomonadati</taxon>
        <taxon>Pseudomonadota</taxon>
        <taxon>Gammaproteobacteria</taxon>
        <taxon>Oceanospirillales</taxon>
        <taxon>Pelagibaculum</taxon>
    </lineage>
</organism>
<dbReference type="Pfam" id="PF00009">
    <property type="entry name" value="GTP_EFTU"/>
    <property type="match status" value="1"/>
</dbReference>
<feature type="binding site" evidence="9">
    <location>
        <begin position="452"/>
        <end position="456"/>
    </location>
    <ligand>
        <name>GTP</name>
        <dbReference type="ChEBI" id="CHEBI:37565"/>
    </ligand>
</feature>
<dbReference type="FunFam" id="2.40.30.10:FF:000007">
    <property type="entry name" value="Translation initiation factor IF-2"/>
    <property type="match status" value="1"/>
</dbReference>
<keyword evidence="5 9" id="KW-0396">Initiation factor</keyword>
<dbReference type="FunFam" id="3.40.50.10050:FF:000001">
    <property type="entry name" value="Translation initiation factor IF-2"/>
    <property type="match status" value="1"/>
</dbReference>
<evidence type="ECO:0000256" key="1">
    <source>
        <dbReference type="ARBA" id="ARBA00004496"/>
    </source>
</evidence>
<keyword evidence="6 9" id="KW-0547">Nucleotide-binding</keyword>
<dbReference type="InterPro" id="IPR006847">
    <property type="entry name" value="IF2_N"/>
</dbReference>
<dbReference type="CDD" id="cd01887">
    <property type="entry name" value="IF2_eIF5B"/>
    <property type="match status" value="1"/>
</dbReference>
<feature type="compositionally biased region" description="Basic and acidic residues" evidence="12">
    <location>
        <begin position="172"/>
        <end position="207"/>
    </location>
</feature>
<dbReference type="PROSITE" id="PS01176">
    <property type="entry name" value="IF2"/>
    <property type="match status" value="1"/>
</dbReference>
<feature type="binding site" evidence="9">
    <location>
        <begin position="406"/>
        <end position="413"/>
    </location>
    <ligand>
        <name>GTP</name>
        <dbReference type="ChEBI" id="CHEBI:37565"/>
    </ligand>
</feature>
<feature type="domain" description="Tr-type G" evidence="13">
    <location>
        <begin position="397"/>
        <end position="564"/>
    </location>
</feature>
<dbReference type="FunFam" id="2.40.30.10:FF:000008">
    <property type="entry name" value="Translation initiation factor IF-2"/>
    <property type="match status" value="1"/>
</dbReference>
<dbReference type="RefSeq" id="WP_116685366.1">
    <property type="nucleotide sequence ID" value="NZ_CAWNYD010000001.1"/>
</dbReference>
<dbReference type="InterPro" id="IPR027417">
    <property type="entry name" value="P-loop_NTPase"/>
</dbReference>
<dbReference type="AlphaFoldDB" id="A0A2V1H3I1"/>
<dbReference type="Gene3D" id="3.40.50.10050">
    <property type="entry name" value="Translation initiation factor IF- 2, domain 3"/>
    <property type="match status" value="1"/>
</dbReference>
<keyword evidence="4 9" id="KW-0963">Cytoplasm</keyword>
<keyword evidence="8 9" id="KW-0342">GTP-binding</keyword>
<dbReference type="Gene3D" id="3.30.56.50">
    <property type="entry name" value="Putative DNA-binding domain, N-terminal subdomain of bacterial translation initiation factor IF2"/>
    <property type="match status" value="1"/>
</dbReference>
<evidence type="ECO:0000256" key="4">
    <source>
        <dbReference type="ARBA" id="ARBA00022490"/>
    </source>
</evidence>
<dbReference type="Pfam" id="PF08364">
    <property type="entry name" value="IF2_assoc"/>
    <property type="match status" value="1"/>
</dbReference>
<dbReference type="SUPFAM" id="SSF50447">
    <property type="entry name" value="Translation proteins"/>
    <property type="match status" value="2"/>
</dbReference>
<evidence type="ECO:0000313" key="14">
    <source>
        <dbReference type="EMBL" id="PVZ71778.1"/>
    </source>
</evidence>
<dbReference type="GO" id="GO:0003743">
    <property type="term" value="F:translation initiation factor activity"/>
    <property type="evidence" value="ECO:0007669"/>
    <property type="project" value="UniProtKB-UniRule"/>
</dbReference>
<dbReference type="GO" id="GO:0003924">
    <property type="term" value="F:GTPase activity"/>
    <property type="evidence" value="ECO:0007669"/>
    <property type="project" value="UniProtKB-UniRule"/>
</dbReference>
<evidence type="ECO:0000256" key="7">
    <source>
        <dbReference type="ARBA" id="ARBA00022917"/>
    </source>
</evidence>